<proteinExistence type="inferred from homology"/>
<sequence>MNRLVLSTALFATMAASPVIARDPRIATRLYDPARIVTISGRPDVQSTIEFGEDERIENIAVGDSSTWQVTPNKRASLLFVKPMKAPARTNMTVVTDQRTYLFDLVTTPGRAPLYELRFTYPPRPTPVTMPAPAPVIAAVEAPAPKAPETTPADLDFNWATNGPKQLLPSRAFDDGVSTWLAWPKDATMPAILVREPNGEEGPVNYTVKGDYVVVDGVPPQIVLRQGKLIATLTPAPRPPKPVRATDDAAPQTASTQP</sequence>
<name>A0ABY7NQH2_9SPHN</name>
<organism evidence="5 6">
    <name type="scientific">Sphingomonas abietis</name>
    <dbReference type="NCBI Taxonomy" id="3012344"/>
    <lineage>
        <taxon>Bacteria</taxon>
        <taxon>Pseudomonadati</taxon>
        <taxon>Pseudomonadota</taxon>
        <taxon>Alphaproteobacteria</taxon>
        <taxon>Sphingomonadales</taxon>
        <taxon>Sphingomonadaceae</taxon>
        <taxon>Sphingomonas</taxon>
    </lineage>
</organism>
<dbReference type="InterPro" id="IPR038161">
    <property type="entry name" value="VirB9/CagX/TrbG_C_sf"/>
</dbReference>
<evidence type="ECO:0000256" key="3">
    <source>
        <dbReference type="SAM" id="MobiDB-lite"/>
    </source>
</evidence>
<evidence type="ECO:0000256" key="1">
    <source>
        <dbReference type="ARBA" id="ARBA00006135"/>
    </source>
</evidence>
<gene>
    <name evidence="5" type="ORF">PBT88_06590</name>
</gene>
<dbReference type="EMBL" id="CP115174">
    <property type="protein sequence ID" value="WBO23786.1"/>
    <property type="molecule type" value="Genomic_DNA"/>
</dbReference>
<feature type="chain" id="PRO_5046526508" evidence="4">
    <location>
        <begin position="22"/>
        <end position="258"/>
    </location>
</feature>
<keyword evidence="6" id="KW-1185">Reference proteome</keyword>
<evidence type="ECO:0000256" key="4">
    <source>
        <dbReference type="SAM" id="SignalP"/>
    </source>
</evidence>
<evidence type="ECO:0000313" key="5">
    <source>
        <dbReference type="EMBL" id="WBO23786.1"/>
    </source>
</evidence>
<accession>A0ABY7NQH2</accession>
<evidence type="ECO:0000313" key="6">
    <source>
        <dbReference type="Proteomes" id="UP001210865"/>
    </source>
</evidence>
<dbReference type="InterPro" id="IPR010258">
    <property type="entry name" value="Conjugal_tfr_TrbG/VirB9/CagX"/>
</dbReference>
<dbReference type="CDD" id="cd06911">
    <property type="entry name" value="VirB9_CagX_TrbG"/>
    <property type="match status" value="1"/>
</dbReference>
<reference evidence="5 6" key="1">
    <citation type="submission" date="2022-12" db="EMBL/GenBank/DDBJ databases">
        <title>Sphingomonas abieness sp. nov., an endophytic bacterium isolated from Abies koreana.</title>
        <authorList>
            <person name="Jiang L."/>
            <person name="Lee J."/>
        </authorList>
    </citation>
    <scope>NUCLEOTIDE SEQUENCE [LARGE SCALE GENOMIC DNA]</scope>
    <source>
        <strain evidence="6">PAMB 00755</strain>
    </source>
</reference>
<dbReference type="Gene3D" id="2.60.40.2500">
    <property type="match status" value="1"/>
</dbReference>
<protein>
    <submittedName>
        <fullName evidence="5">TrbG/VirB9 family P-type conjugative transfer protein</fullName>
    </submittedName>
</protein>
<feature type="signal peptide" evidence="4">
    <location>
        <begin position="1"/>
        <end position="21"/>
    </location>
</feature>
<evidence type="ECO:0000256" key="2">
    <source>
        <dbReference type="ARBA" id="ARBA00022729"/>
    </source>
</evidence>
<feature type="region of interest" description="Disordered" evidence="3">
    <location>
        <begin position="233"/>
        <end position="258"/>
    </location>
</feature>
<dbReference type="InterPro" id="IPR033645">
    <property type="entry name" value="VirB9/CagX/TrbG_C"/>
</dbReference>
<dbReference type="RefSeq" id="WP_270078417.1">
    <property type="nucleotide sequence ID" value="NZ_CP115174.1"/>
</dbReference>
<keyword evidence="2 4" id="KW-0732">Signal</keyword>
<dbReference type="Proteomes" id="UP001210865">
    <property type="component" value="Chromosome"/>
</dbReference>
<comment type="similarity">
    <text evidence="1">Belongs to the TrbG/VirB9 family.</text>
</comment>
<dbReference type="Pfam" id="PF03524">
    <property type="entry name" value="CagX"/>
    <property type="match status" value="1"/>
</dbReference>